<organism evidence="1 2">
    <name type="scientific">Persea americana</name>
    <name type="common">Avocado</name>
    <dbReference type="NCBI Taxonomy" id="3435"/>
    <lineage>
        <taxon>Eukaryota</taxon>
        <taxon>Viridiplantae</taxon>
        <taxon>Streptophyta</taxon>
        <taxon>Embryophyta</taxon>
        <taxon>Tracheophyta</taxon>
        <taxon>Spermatophyta</taxon>
        <taxon>Magnoliopsida</taxon>
        <taxon>Magnoliidae</taxon>
        <taxon>Laurales</taxon>
        <taxon>Lauraceae</taxon>
        <taxon>Persea</taxon>
    </lineage>
</organism>
<name>A0ACC2L7L0_PERAE</name>
<gene>
    <name evidence="1" type="ORF">MRB53_022655</name>
</gene>
<protein>
    <submittedName>
        <fullName evidence="1">Uncharacterized protein</fullName>
    </submittedName>
</protein>
<sequence>MGRLSHDPVIHHFSHDHPLALSTCQQTHIPSSCFGCKQSLAGWIYTCRPCSYSLHLSCSQAPQLINHPAHPNHSLPLLPRPAYPQGDFDCDACGRRGTGFSYHCGACDIDFHILCASMPLSLYHQAHQHPLHLAFFPPYQNKGFSCDICHTIGSNHWLYRCAMCEFDAHLGCAGGASQAPPVQAQQQHQMLPRGASSTPLCGVRATPQFQAPRAGYLNGIQQNYVPNTYGYRPNSGVPQAPRPGGYGQDNGLFGVAVQGLIDGGAQQVGQSSVQSHIGSGSGGGGGGADAGAGGGGGGGAAAGGGGVCDGGADASGRGGGYDGGADAGGGGGGGADAGCGGVYDGGADAAGHGGGYDGGADAGGGGDGDSSWDAASESIVANALLSSSALHSSHFWVLPLLAAPSTTINPSYFNSFRIFGVF</sequence>
<keyword evidence="2" id="KW-1185">Reference proteome</keyword>
<reference evidence="1 2" key="1">
    <citation type="journal article" date="2022" name="Hortic Res">
        <title>A haplotype resolved chromosomal level avocado genome allows analysis of novel avocado genes.</title>
        <authorList>
            <person name="Nath O."/>
            <person name="Fletcher S.J."/>
            <person name="Hayward A."/>
            <person name="Shaw L.M."/>
            <person name="Masouleh A.K."/>
            <person name="Furtado A."/>
            <person name="Henry R.J."/>
            <person name="Mitter N."/>
        </authorList>
    </citation>
    <scope>NUCLEOTIDE SEQUENCE [LARGE SCALE GENOMIC DNA]</scope>
    <source>
        <strain evidence="2">cv. Hass</strain>
    </source>
</reference>
<evidence type="ECO:0000313" key="1">
    <source>
        <dbReference type="EMBL" id="KAJ8629332.1"/>
    </source>
</evidence>
<evidence type="ECO:0000313" key="2">
    <source>
        <dbReference type="Proteomes" id="UP001234297"/>
    </source>
</evidence>
<dbReference type="Proteomes" id="UP001234297">
    <property type="component" value="Chromosome 7"/>
</dbReference>
<comment type="caution">
    <text evidence="1">The sequence shown here is derived from an EMBL/GenBank/DDBJ whole genome shotgun (WGS) entry which is preliminary data.</text>
</comment>
<dbReference type="EMBL" id="CM056815">
    <property type="protein sequence ID" value="KAJ8629332.1"/>
    <property type="molecule type" value="Genomic_DNA"/>
</dbReference>
<proteinExistence type="predicted"/>
<accession>A0ACC2L7L0</accession>